<keyword evidence="3" id="KW-0812">Transmembrane</keyword>
<dbReference type="WBParaSite" id="MhA1_Contig1537.frz3.gene7">
    <property type="protein sequence ID" value="MhA1_Contig1537.frz3.gene7"/>
    <property type="gene ID" value="MhA1_Contig1537.frz3.gene7"/>
</dbReference>
<dbReference type="AlphaFoldDB" id="A0A1I8B7D1"/>
<dbReference type="Gene3D" id="1.10.287.110">
    <property type="entry name" value="DnaJ domain"/>
    <property type="match status" value="1"/>
</dbReference>
<evidence type="ECO:0000256" key="2">
    <source>
        <dbReference type="SAM" id="MobiDB-lite"/>
    </source>
</evidence>
<keyword evidence="3" id="KW-1133">Transmembrane helix</keyword>
<dbReference type="PANTHER" id="PTHR44500">
    <property type="entry name" value="DNAJ HOMOLOG SUBFAMILY C MEMBER 12"/>
    <property type="match status" value="1"/>
</dbReference>
<evidence type="ECO:0000313" key="6">
    <source>
        <dbReference type="WBParaSite" id="MhA1_Contig1537.frz3.gene7"/>
    </source>
</evidence>
<feature type="compositionally biased region" description="Low complexity" evidence="2">
    <location>
        <begin position="161"/>
        <end position="172"/>
    </location>
</feature>
<feature type="region of interest" description="Disordered" evidence="2">
    <location>
        <begin position="157"/>
        <end position="181"/>
    </location>
</feature>
<keyword evidence="5" id="KW-1185">Reference proteome</keyword>
<sequence length="580" mass="66553">MNMNSYQDSFEFILSNDELELLVKKSNIKVLPIFKPPTFVINSRTILQLGLSHLNASELEGSSPRYLILPDGVPKDGRFFVHPHSNESTLFFTHDDIVNGRLYFHAFDVKYRTVNNVILELRSDRVQPALIYWPIIIRPSNNINTINEIQSEMVEEERNQQYKSQPKQQNQKTFLDNQIIPPPPPDMNYHFPIAILIAVVLLVVGILLCRKKTPPEDIVSSEEGDTRYQQQKSNGTDSFRASIEKRNGSSKHKKSAPENGISQGLDSSKNQPKLSVPSSCLVNPGNDIRPKNILESTVYAAINNKQHKDSIVRKIAQESESTFYSDDGGVYVGEENKKKKLELPLLITPSSISATIPSLISNQSDITYLHTGTLKEKDLNKRRRDSARPSILSMRNDSKERQQLLASAVNAAFATRSADGRRKEFLIPNEDNEQLKIEQEKEEKEKTKNKERGKSTEFWFDQILVEYKQKALQLHPDKINSENISEDEIKENFQKLQFAKDILTNPQKRKHYDLWMDVGFSEFSLQDWMNNQEKIQQTLHWGQQKEQGKLTGISKCNDRGDDSWKGCNSPTSRAFREYKI</sequence>
<feature type="domain" description="J" evidence="4">
    <location>
        <begin position="430"/>
        <end position="516"/>
    </location>
</feature>
<dbReference type="CDD" id="cd06257">
    <property type="entry name" value="DnaJ"/>
    <property type="match status" value="1"/>
</dbReference>
<feature type="compositionally biased region" description="Basic and acidic residues" evidence="2">
    <location>
        <begin position="433"/>
        <end position="450"/>
    </location>
</feature>
<organism evidence="5 6">
    <name type="scientific">Meloidogyne hapla</name>
    <name type="common">Root-knot nematode worm</name>
    <dbReference type="NCBI Taxonomy" id="6305"/>
    <lineage>
        <taxon>Eukaryota</taxon>
        <taxon>Metazoa</taxon>
        <taxon>Ecdysozoa</taxon>
        <taxon>Nematoda</taxon>
        <taxon>Chromadorea</taxon>
        <taxon>Rhabditida</taxon>
        <taxon>Tylenchina</taxon>
        <taxon>Tylenchomorpha</taxon>
        <taxon>Tylenchoidea</taxon>
        <taxon>Meloidogynidae</taxon>
        <taxon>Meloidogyninae</taxon>
        <taxon>Meloidogyne</taxon>
    </lineage>
</organism>
<feature type="compositionally biased region" description="Polar residues" evidence="2">
    <location>
        <begin position="227"/>
        <end position="239"/>
    </location>
</feature>
<evidence type="ECO:0000313" key="5">
    <source>
        <dbReference type="Proteomes" id="UP000095281"/>
    </source>
</evidence>
<evidence type="ECO:0000259" key="4">
    <source>
        <dbReference type="PROSITE" id="PS50076"/>
    </source>
</evidence>
<proteinExistence type="predicted"/>
<protein>
    <submittedName>
        <fullName evidence="6">J domain-containing protein</fullName>
    </submittedName>
</protein>
<dbReference type="InterPro" id="IPR001623">
    <property type="entry name" value="DnaJ_domain"/>
</dbReference>
<dbReference type="SUPFAM" id="SSF46565">
    <property type="entry name" value="Chaperone J-domain"/>
    <property type="match status" value="1"/>
</dbReference>
<name>A0A1I8B7D1_MELHA</name>
<dbReference type="InterPro" id="IPR036869">
    <property type="entry name" value="J_dom_sf"/>
</dbReference>
<keyword evidence="3" id="KW-0472">Membrane</keyword>
<keyword evidence="1" id="KW-0143">Chaperone</keyword>
<evidence type="ECO:0000256" key="1">
    <source>
        <dbReference type="ARBA" id="ARBA00023186"/>
    </source>
</evidence>
<reference evidence="6" key="1">
    <citation type="submission" date="2016-11" db="UniProtKB">
        <authorList>
            <consortium name="WormBaseParasite"/>
        </authorList>
    </citation>
    <scope>IDENTIFICATION</scope>
</reference>
<feature type="region of interest" description="Disordered" evidence="2">
    <location>
        <begin position="379"/>
        <end position="399"/>
    </location>
</feature>
<dbReference type="InterPro" id="IPR029827">
    <property type="entry name" value="JDP1-like"/>
</dbReference>
<dbReference type="PROSITE" id="PS50076">
    <property type="entry name" value="DNAJ_2"/>
    <property type="match status" value="1"/>
</dbReference>
<dbReference type="Pfam" id="PF00226">
    <property type="entry name" value="DnaJ"/>
    <property type="match status" value="1"/>
</dbReference>
<dbReference type="Proteomes" id="UP000095281">
    <property type="component" value="Unplaced"/>
</dbReference>
<accession>A0A1I8B7D1</accession>
<feature type="region of interest" description="Disordered" evidence="2">
    <location>
        <begin position="215"/>
        <end position="283"/>
    </location>
</feature>
<evidence type="ECO:0000256" key="3">
    <source>
        <dbReference type="SAM" id="Phobius"/>
    </source>
</evidence>
<feature type="transmembrane region" description="Helical" evidence="3">
    <location>
        <begin position="189"/>
        <end position="209"/>
    </location>
</feature>
<feature type="region of interest" description="Disordered" evidence="2">
    <location>
        <begin position="424"/>
        <end position="450"/>
    </location>
</feature>
<dbReference type="GO" id="GO:0005737">
    <property type="term" value="C:cytoplasm"/>
    <property type="evidence" value="ECO:0007669"/>
    <property type="project" value="TreeGrafter"/>
</dbReference>
<dbReference type="PANTHER" id="PTHR44500:SF1">
    <property type="entry name" value="DNAJ HOMOLOG SUBFAMILY C MEMBER 12"/>
    <property type="match status" value="1"/>
</dbReference>
<feature type="compositionally biased region" description="Polar residues" evidence="2">
    <location>
        <begin position="260"/>
        <end position="281"/>
    </location>
</feature>